<evidence type="ECO:0000256" key="5">
    <source>
        <dbReference type="ARBA" id="ARBA00023136"/>
    </source>
</evidence>
<reference evidence="11" key="1">
    <citation type="journal article" date="2014" name="Int. J. Syst. Evol. Microbiol.">
        <title>Complete genome sequence of Corynebacterium casei LMG S-19264T (=DSM 44701T), isolated from a smear-ripened cheese.</title>
        <authorList>
            <consortium name="US DOE Joint Genome Institute (JGI-PGF)"/>
            <person name="Walter F."/>
            <person name="Albersmeier A."/>
            <person name="Kalinowski J."/>
            <person name="Ruckert C."/>
        </authorList>
    </citation>
    <scope>NUCLEOTIDE SEQUENCE</scope>
    <source>
        <strain evidence="11">KCTC 23430</strain>
    </source>
</reference>
<proteinExistence type="inferred from homology"/>
<evidence type="ECO:0000256" key="4">
    <source>
        <dbReference type="ARBA" id="ARBA00022989"/>
    </source>
</evidence>
<dbReference type="Gene3D" id="2.40.50.100">
    <property type="match status" value="1"/>
</dbReference>
<dbReference type="RefSeq" id="WP_229802735.1">
    <property type="nucleotide sequence ID" value="NZ_BMYM01000002.1"/>
</dbReference>
<protein>
    <submittedName>
        <fullName evidence="11">Transporter</fullName>
    </submittedName>
</protein>
<reference evidence="11" key="2">
    <citation type="submission" date="2020-09" db="EMBL/GenBank/DDBJ databases">
        <authorList>
            <person name="Sun Q."/>
            <person name="Kim S."/>
        </authorList>
    </citation>
    <scope>NUCLEOTIDE SEQUENCE</scope>
    <source>
        <strain evidence="11">KCTC 23430</strain>
    </source>
</reference>
<keyword evidence="5 8" id="KW-0472">Membrane</keyword>
<evidence type="ECO:0000313" key="11">
    <source>
        <dbReference type="EMBL" id="GHD36139.1"/>
    </source>
</evidence>
<evidence type="ECO:0000259" key="10">
    <source>
        <dbReference type="Pfam" id="PF25963"/>
    </source>
</evidence>
<keyword evidence="3 8" id="KW-0812">Transmembrane</keyword>
<keyword evidence="12" id="KW-1185">Reference proteome</keyword>
<dbReference type="Gene3D" id="1.10.287.470">
    <property type="entry name" value="Helix hairpin bin"/>
    <property type="match status" value="2"/>
</dbReference>
<organism evidence="11 12">
    <name type="scientific">Parahalioglobus pacificus</name>
    <dbReference type="NCBI Taxonomy" id="930806"/>
    <lineage>
        <taxon>Bacteria</taxon>
        <taxon>Pseudomonadati</taxon>
        <taxon>Pseudomonadota</taxon>
        <taxon>Gammaproteobacteria</taxon>
        <taxon>Cellvibrionales</taxon>
        <taxon>Halieaceae</taxon>
        <taxon>Parahalioglobus</taxon>
    </lineage>
</organism>
<dbReference type="Gene3D" id="2.40.30.170">
    <property type="match status" value="1"/>
</dbReference>
<dbReference type="PANTHER" id="PTHR30386:SF26">
    <property type="entry name" value="TRANSPORT PROTEIN COMB"/>
    <property type="match status" value="1"/>
</dbReference>
<dbReference type="PANTHER" id="PTHR30386">
    <property type="entry name" value="MEMBRANE FUSION SUBUNIT OF EMRAB-TOLC MULTIDRUG EFFLUX PUMP"/>
    <property type="match status" value="1"/>
</dbReference>
<evidence type="ECO:0000256" key="6">
    <source>
        <dbReference type="SAM" id="Coils"/>
    </source>
</evidence>
<dbReference type="EMBL" id="BMYM01000002">
    <property type="protein sequence ID" value="GHD36139.1"/>
    <property type="molecule type" value="Genomic_DNA"/>
</dbReference>
<dbReference type="Pfam" id="PF25917">
    <property type="entry name" value="BSH_RND"/>
    <property type="match status" value="1"/>
</dbReference>
<feature type="domain" description="Multidrug resistance protein MdtA-like barrel-sandwich hybrid" evidence="9">
    <location>
        <begin position="67"/>
        <end position="251"/>
    </location>
</feature>
<keyword evidence="4 8" id="KW-1133">Transmembrane helix</keyword>
<dbReference type="Proteomes" id="UP000644693">
    <property type="component" value="Unassembled WGS sequence"/>
</dbReference>
<dbReference type="InterPro" id="IPR058625">
    <property type="entry name" value="MdtA-like_BSH"/>
</dbReference>
<feature type="domain" description="p-hydroxybenzoic acid efflux pump subunit AaeA-like beta-barrel" evidence="10">
    <location>
        <begin position="260"/>
        <end position="339"/>
    </location>
</feature>
<dbReference type="InterPro" id="IPR058634">
    <property type="entry name" value="AaeA-lik-b-barrel"/>
</dbReference>
<dbReference type="SUPFAM" id="SSF111369">
    <property type="entry name" value="HlyD-like secretion proteins"/>
    <property type="match status" value="2"/>
</dbReference>
<feature type="coiled-coil region" evidence="6">
    <location>
        <begin position="99"/>
        <end position="194"/>
    </location>
</feature>
<sequence length="382" mass="40959">MSDSQHDASVEEPPEKSVEESSENARATVKRGGLGVAVVIGLSLVWYLLADRYTPYTDQARVHAYVIGVAPQVSGIVREVNVENNQQVSAGDTLFSIDTLQYEIALARAESDLQNTQRQVQAGDAAVEAARANLRSAEANLEKAEKDTDRLTRLREQDPGTISARRLEISSASLDQARAAVSAAEAQIEQAIEQKGGDGENNTKLKVAQTSVEKAQLDLERTRVLASTDGVITDLAADVGLFAGAGAPVMTLVSRSDVWVQADYTENNLGHMAVGTPVEILFDAIPGEVFDGRVESIGLGVNSGGSAAPGTLPTVDNNRDWLRQAQRFPVTVSFNPRQSPALMGNLRVGGQVSVVAYASEGGPLKWLALLHIRFMSWLAYAY</sequence>
<evidence type="ECO:0000256" key="1">
    <source>
        <dbReference type="ARBA" id="ARBA00004167"/>
    </source>
</evidence>
<dbReference type="GO" id="GO:0016020">
    <property type="term" value="C:membrane"/>
    <property type="evidence" value="ECO:0007669"/>
    <property type="project" value="UniProtKB-SubCell"/>
</dbReference>
<evidence type="ECO:0000313" key="12">
    <source>
        <dbReference type="Proteomes" id="UP000644693"/>
    </source>
</evidence>
<feature type="compositionally biased region" description="Basic and acidic residues" evidence="7">
    <location>
        <begin position="1"/>
        <end position="19"/>
    </location>
</feature>
<evidence type="ECO:0000256" key="7">
    <source>
        <dbReference type="SAM" id="MobiDB-lite"/>
    </source>
</evidence>
<comment type="caution">
    <text evidence="11">The sequence shown here is derived from an EMBL/GenBank/DDBJ whole genome shotgun (WGS) entry which is preliminary data.</text>
</comment>
<evidence type="ECO:0000256" key="3">
    <source>
        <dbReference type="ARBA" id="ARBA00022692"/>
    </source>
</evidence>
<gene>
    <name evidence="11" type="ORF">GCM10007053_24200</name>
</gene>
<comment type="subcellular location">
    <subcellularLocation>
        <location evidence="1">Membrane</location>
        <topology evidence="1">Single-pass membrane protein</topology>
    </subcellularLocation>
</comment>
<name>A0A918XLB1_9GAMM</name>
<feature type="region of interest" description="Disordered" evidence="7">
    <location>
        <begin position="1"/>
        <end position="25"/>
    </location>
</feature>
<dbReference type="InterPro" id="IPR050739">
    <property type="entry name" value="MFP"/>
</dbReference>
<accession>A0A918XLB1</accession>
<keyword evidence="6" id="KW-0175">Coiled coil</keyword>
<dbReference type="Pfam" id="PF25963">
    <property type="entry name" value="Beta-barrel_AAEA"/>
    <property type="match status" value="1"/>
</dbReference>
<evidence type="ECO:0000256" key="2">
    <source>
        <dbReference type="ARBA" id="ARBA00009477"/>
    </source>
</evidence>
<evidence type="ECO:0000259" key="9">
    <source>
        <dbReference type="Pfam" id="PF25917"/>
    </source>
</evidence>
<evidence type="ECO:0000256" key="8">
    <source>
        <dbReference type="SAM" id="Phobius"/>
    </source>
</evidence>
<comment type="similarity">
    <text evidence="2">Belongs to the membrane fusion protein (MFP) (TC 8.A.1) family.</text>
</comment>
<feature type="transmembrane region" description="Helical" evidence="8">
    <location>
        <begin position="32"/>
        <end position="49"/>
    </location>
</feature>
<dbReference type="AlphaFoldDB" id="A0A918XLB1"/>